<dbReference type="RefSeq" id="WP_113617692.1">
    <property type="nucleotide sequence ID" value="NZ_QFFJ01000002.1"/>
</dbReference>
<dbReference type="PANTHER" id="PTHR43283">
    <property type="entry name" value="BETA-LACTAMASE-RELATED"/>
    <property type="match status" value="1"/>
</dbReference>
<feature type="domain" description="Beta-lactamase-related" evidence="3">
    <location>
        <begin position="68"/>
        <end position="334"/>
    </location>
</feature>
<dbReference type="InterPro" id="IPR012338">
    <property type="entry name" value="Beta-lactam/transpept-like"/>
</dbReference>
<keyword evidence="2" id="KW-0732">Signal</keyword>
<dbReference type="Pfam" id="PF00144">
    <property type="entry name" value="Beta-lactamase"/>
    <property type="match status" value="1"/>
</dbReference>
<evidence type="ECO:0000313" key="4">
    <source>
        <dbReference type="EMBL" id="RBL88949.1"/>
    </source>
</evidence>
<reference evidence="4 5" key="1">
    <citation type="submission" date="2018-05" db="EMBL/GenBank/DDBJ databases">
        <title>Chitinophaga sp. K3CV102501T nov., isolated from isolated from a monsoon evergreen broad-leaved forest soil.</title>
        <authorList>
            <person name="Lv Y."/>
        </authorList>
    </citation>
    <scope>NUCLEOTIDE SEQUENCE [LARGE SCALE GENOMIC DNA]</scope>
    <source>
        <strain evidence="4 5">GDMCC 1.1325</strain>
    </source>
</reference>
<dbReference type="Proteomes" id="UP000253410">
    <property type="component" value="Unassembled WGS sequence"/>
</dbReference>
<dbReference type="AlphaFoldDB" id="A0A365XRG6"/>
<dbReference type="Gene3D" id="3.40.710.10">
    <property type="entry name" value="DD-peptidase/beta-lactamase superfamily"/>
    <property type="match status" value="1"/>
</dbReference>
<feature type="signal peptide" evidence="2">
    <location>
        <begin position="1"/>
        <end position="22"/>
    </location>
</feature>
<comment type="caution">
    <text evidence="4">The sequence shown here is derived from an EMBL/GenBank/DDBJ whole genome shotgun (WGS) entry which is preliminary data.</text>
</comment>
<evidence type="ECO:0000256" key="2">
    <source>
        <dbReference type="SAM" id="SignalP"/>
    </source>
</evidence>
<keyword evidence="5" id="KW-1185">Reference proteome</keyword>
<dbReference type="EMBL" id="QFFJ01000002">
    <property type="protein sequence ID" value="RBL88949.1"/>
    <property type="molecule type" value="Genomic_DNA"/>
</dbReference>
<accession>A0A365XRG6</accession>
<name>A0A365XRG6_9BACT</name>
<feature type="region of interest" description="Disordered" evidence="1">
    <location>
        <begin position="22"/>
        <end position="42"/>
    </location>
</feature>
<evidence type="ECO:0000256" key="1">
    <source>
        <dbReference type="SAM" id="MobiDB-lite"/>
    </source>
</evidence>
<protein>
    <recommendedName>
        <fullName evidence="3">Beta-lactamase-related domain-containing protein</fullName>
    </recommendedName>
</protein>
<evidence type="ECO:0000259" key="3">
    <source>
        <dbReference type="Pfam" id="PF00144"/>
    </source>
</evidence>
<dbReference type="SUPFAM" id="SSF56601">
    <property type="entry name" value="beta-lactamase/transpeptidase-like"/>
    <property type="match status" value="1"/>
</dbReference>
<gene>
    <name evidence="4" type="ORF">DF182_20605</name>
</gene>
<evidence type="ECO:0000313" key="5">
    <source>
        <dbReference type="Proteomes" id="UP000253410"/>
    </source>
</evidence>
<dbReference type="InterPro" id="IPR050789">
    <property type="entry name" value="Diverse_Enzym_Activities"/>
</dbReference>
<proteinExistence type="predicted"/>
<organism evidence="4 5">
    <name type="scientific">Chitinophaga flava</name>
    <dbReference type="NCBI Taxonomy" id="2259036"/>
    <lineage>
        <taxon>Bacteria</taxon>
        <taxon>Pseudomonadati</taxon>
        <taxon>Bacteroidota</taxon>
        <taxon>Chitinophagia</taxon>
        <taxon>Chitinophagales</taxon>
        <taxon>Chitinophagaceae</taxon>
        <taxon>Chitinophaga</taxon>
    </lineage>
</organism>
<feature type="chain" id="PRO_5016892803" description="Beta-lactamase-related domain-containing protein" evidence="2">
    <location>
        <begin position="23"/>
        <end position="359"/>
    </location>
</feature>
<sequence length="359" mass="38947">MRYFPYLFVCLLSIGMVSCTKSDPKETTPVNPTQPTQPTTPTQSIDLSAVTQILNDSVPVRYNGKCYAIIHVNGKEVYTKGYGGFDGETQQPVASCSKWFAGAVVMSLVDEGKFKLSDTIGTFLPIFTTYGKGAITIAELMSLTSGFPGTSDKNYELNPLLTMAQSVDSIAKNVKQINPAGTFYYGRVSMHIAGRICEVVTGKSWSDLANQKIFGPCGMTKTDYGISGNPTPASSARTTPNDYIKFLDMLSNKGVATNGNRVLSEAAVTAMNQAQPITKTAYSTYLDLPNMYGIGHWRDIIATGDVLIESSSPGTYGSFPWINHPKNITGFIFTYMETDGPRTIATCQKIRAAVRNAVK</sequence>
<dbReference type="OrthoDB" id="2247630at2"/>
<dbReference type="InterPro" id="IPR001466">
    <property type="entry name" value="Beta-lactam-related"/>
</dbReference>
<dbReference type="PROSITE" id="PS51257">
    <property type="entry name" value="PROKAR_LIPOPROTEIN"/>
    <property type="match status" value="1"/>
</dbReference>
<feature type="compositionally biased region" description="Low complexity" evidence="1">
    <location>
        <begin position="27"/>
        <end position="42"/>
    </location>
</feature>